<dbReference type="PANTHER" id="PTHR34203">
    <property type="entry name" value="METHYLTRANSFERASE, FKBM FAMILY PROTEIN"/>
    <property type="match status" value="1"/>
</dbReference>
<keyword evidence="4" id="KW-1185">Reference proteome</keyword>
<dbReference type="EMBL" id="CAICTM010000112">
    <property type="protein sequence ID" value="CAB9501598.1"/>
    <property type="molecule type" value="Genomic_DNA"/>
</dbReference>
<dbReference type="SUPFAM" id="SSF53335">
    <property type="entry name" value="S-adenosyl-L-methionine-dependent methyltransferases"/>
    <property type="match status" value="1"/>
</dbReference>
<feature type="region of interest" description="Disordered" evidence="1">
    <location>
        <begin position="181"/>
        <end position="204"/>
    </location>
</feature>
<dbReference type="InterPro" id="IPR006342">
    <property type="entry name" value="FkbM_mtfrase"/>
</dbReference>
<dbReference type="Proteomes" id="UP001153069">
    <property type="component" value="Unassembled WGS sequence"/>
</dbReference>
<evidence type="ECO:0000313" key="4">
    <source>
        <dbReference type="Proteomes" id="UP001153069"/>
    </source>
</evidence>
<dbReference type="InterPro" id="IPR052514">
    <property type="entry name" value="SAM-dependent_MTase"/>
</dbReference>
<dbReference type="PANTHER" id="PTHR34203:SF15">
    <property type="entry name" value="SLL1173 PROTEIN"/>
    <property type="match status" value="1"/>
</dbReference>
<dbReference type="GO" id="GO:0008168">
    <property type="term" value="F:methyltransferase activity"/>
    <property type="evidence" value="ECO:0007669"/>
    <property type="project" value="UniProtKB-KW"/>
</dbReference>
<dbReference type="GO" id="GO:0032259">
    <property type="term" value="P:methylation"/>
    <property type="evidence" value="ECO:0007669"/>
    <property type="project" value="UniProtKB-KW"/>
</dbReference>
<dbReference type="OrthoDB" id="48684at2759"/>
<sequence length="324" mass="36714">MCYYQYHGRGDLVKTPGSNDLKNKNSLLLEQHEHVLDCADAVATMDDPGVNVPLHSSCVAPAFDMNVHSGNDLISKRIRTWGCFECAILNKFMQFMAAQTPSDTFFLDIGANIGMYSLHAAALGRDVFSFEPFQRNYQRLCKSISMNQGFEERIVVFNVALMDHPTTVDFGKVSNKNYGGVGVNPEDDSQDKESSSSTPVRGLDYAPGVPLSSLETILPVNRPAVIKINVEGSECRVLGGAIDYLNTLDILYVEIEWSPSMKTCEHTEEIFKLFQKNGLSPYQYHYIQDVWKPINVTEWLQWHNHWFIENVLKYSLIDIAWIRE</sequence>
<dbReference type="AlphaFoldDB" id="A0A9N8H9B7"/>
<name>A0A9N8H9B7_9STRA</name>
<proteinExistence type="predicted"/>
<protein>
    <submittedName>
        <fullName evidence="3">Inherit from COG: Methyltransferase</fullName>
    </submittedName>
</protein>
<accession>A0A9N8H9B7</accession>
<keyword evidence="3" id="KW-0489">Methyltransferase</keyword>
<dbReference type="InterPro" id="IPR029063">
    <property type="entry name" value="SAM-dependent_MTases_sf"/>
</dbReference>
<evidence type="ECO:0000256" key="1">
    <source>
        <dbReference type="SAM" id="MobiDB-lite"/>
    </source>
</evidence>
<organism evidence="3 4">
    <name type="scientific">Seminavis robusta</name>
    <dbReference type="NCBI Taxonomy" id="568900"/>
    <lineage>
        <taxon>Eukaryota</taxon>
        <taxon>Sar</taxon>
        <taxon>Stramenopiles</taxon>
        <taxon>Ochrophyta</taxon>
        <taxon>Bacillariophyta</taxon>
        <taxon>Bacillariophyceae</taxon>
        <taxon>Bacillariophycidae</taxon>
        <taxon>Naviculales</taxon>
        <taxon>Naviculaceae</taxon>
        <taxon>Seminavis</taxon>
    </lineage>
</organism>
<keyword evidence="3" id="KW-0808">Transferase</keyword>
<dbReference type="NCBIfam" id="TIGR01444">
    <property type="entry name" value="fkbM_fam"/>
    <property type="match status" value="1"/>
</dbReference>
<evidence type="ECO:0000313" key="3">
    <source>
        <dbReference type="EMBL" id="CAB9501598.1"/>
    </source>
</evidence>
<feature type="domain" description="Methyltransferase FkbM" evidence="2">
    <location>
        <begin position="108"/>
        <end position="278"/>
    </location>
</feature>
<reference evidence="3" key="1">
    <citation type="submission" date="2020-06" db="EMBL/GenBank/DDBJ databases">
        <authorList>
            <consortium name="Plant Systems Biology data submission"/>
        </authorList>
    </citation>
    <scope>NUCLEOTIDE SEQUENCE</scope>
    <source>
        <strain evidence="3">D6</strain>
    </source>
</reference>
<dbReference type="Gene3D" id="3.40.50.150">
    <property type="entry name" value="Vaccinia Virus protein VP39"/>
    <property type="match status" value="1"/>
</dbReference>
<evidence type="ECO:0000259" key="2">
    <source>
        <dbReference type="Pfam" id="PF05050"/>
    </source>
</evidence>
<comment type="caution">
    <text evidence="3">The sequence shown here is derived from an EMBL/GenBank/DDBJ whole genome shotgun (WGS) entry which is preliminary data.</text>
</comment>
<gene>
    <name evidence="3" type="ORF">SEMRO_113_G055920.1</name>
</gene>
<dbReference type="Pfam" id="PF05050">
    <property type="entry name" value="Methyltransf_21"/>
    <property type="match status" value="1"/>
</dbReference>